<protein>
    <submittedName>
        <fullName evidence="2">Uncharacterized protein</fullName>
    </submittedName>
</protein>
<dbReference type="AlphaFoldDB" id="A0A6A6NWU6"/>
<accession>A0A6A6NWU6</accession>
<organism evidence="2 3">
    <name type="scientific">Lineolata rhizophorae</name>
    <dbReference type="NCBI Taxonomy" id="578093"/>
    <lineage>
        <taxon>Eukaryota</taxon>
        <taxon>Fungi</taxon>
        <taxon>Dikarya</taxon>
        <taxon>Ascomycota</taxon>
        <taxon>Pezizomycotina</taxon>
        <taxon>Dothideomycetes</taxon>
        <taxon>Dothideomycetes incertae sedis</taxon>
        <taxon>Lineolatales</taxon>
        <taxon>Lineolataceae</taxon>
        <taxon>Lineolata</taxon>
    </lineage>
</organism>
<evidence type="ECO:0000256" key="1">
    <source>
        <dbReference type="SAM" id="MobiDB-lite"/>
    </source>
</evidence>
<dbReference type="EMBL" id="MU001684">
    <property type="protein sequence ID" value="KAF2456201.1"/>
    <property type="molecule type" value="Genomic_DNA"/>
</dbReference>
<reference evidence="2" key="1">
    <citation type="journal article" date="2020" name="Stud. Mycol.">
        <title>101 Dothideomycetes genomes: a test case for predicting lifestyles and emergence of pathogens.</title>
        <authorList>
            <person name="Haridas S."/>
            <person name="Albert R."/>
            <person name="Binder M."/>
            <person name="Bloem J."/>
            <person name="Labutti K."/>
            <person name="Salamov A."/>
            <person name="Andreopoulos B."/>
            <person name="Baker S."/>
            <person name="Barry K."/>
            <person name="Bills G."/>
            <person name="Bluhm B."/>
            <person name="Cannon C."/>
            <person name="Castanera R."/>
            <person name="Culley D."/>
            <person name="Daum C."/>
            <person name="Ezra D."/>
            <person name="Gonzalez J."/>
            <person name="Henrissat B."/>
            <person name="Kuo A."/>
            <person name="Liang C."/>
            <person name="Lipzen A."/>
            <person name="Lutzoni F."/>
            <person name="Magnuson J."/>
            <person name="Mondo S."/>
            <person name="Nolan M."/>
            <person name="Ohm R."/>
            <person name="Pangilinan J."/>
            <person name="Park H.-J."/>
            <person name="Ramirez L."/>
            <person name="Alfaro M."/>
            <person name="Sun H."/>
            <person name="Tritt A."/>
            <person name="Yoshinaga Y."/>
            <person name="Zwiers L.-H."/>
            <person name="Turgeon B."/>
            <person name="Goodwin S."/>
            <person name="Spatafora J."/>
            <person name="Crous P."/>
            <person name="Grigoriev I."/>
        </authorList>
    </citation>
    <scope>NUCLEOTIDE SEQUENCE</scope>
    <source>
        <strain evidence="2">ATCC 16933</strain>
    </source>
</reference>
<gene>
    <name evidence="2" type="ORF">BDY21DRAFT_57884</name>
</gene>
<evidence type="ECO:0000313" key="3">
    <source>
        <dbReference type="Proteomes" id="UP000799766"/>
    </source>
</evidence>
<sequence length="187" mass="20156">MHLPPPNPGTGFLVLRARRPRFMAPGRRAAHAAGYSVRGHEKPCPPAGLPVPFITGLIYCNTNRPWDRLKTTAAASAGRKLAVLLLFLFLFPSSCATAVRPTRAVLLAHGVGHLATDLGSATLEKTLDRYESGRSDQTVSGRSFASLGRTPAPGAEMDRCRSHDPPYWRPVLVSTTSYLGIISEAVK</sequence>
<evidence type="ECO:0000313" key="2">
    <source>
        <dbReference type="EMBL" id="KAF2456201.1"/>
    </source>
</evidence>
<feature type="region of interest" description="Disordered" evidence="1">
    <location>
        <begin position="132"/>
        <end position="160"/>
    </location>
</feature>
<dbReference type="Proteomes" id="UP000799766">
    <property type="component" value="Unassembled WGS sequence"/>
</dbReference>
<proteinExistence type="predicted"/>
<name>A0A6A6NWU6_9PEZI</name>
<keyword evidence="3" id="KW-1185">Reference proteome</keyword>